<gene>
    <name evidence="1" type="primary">jg27750</name>
    <name evidence="1" type="ORF">PAEG_LOCUS5361</name>
</gene>
<sequence>MQGQVICKHNTLLDYESKMQLDTVLQHLKLSLPVKQPNVEVYPDSICLQNSESTTIMQTKQILDELLVKLKIDYKKSMNVEQIDSVSESGSPCIYKQLKMDSIKTTSTPLFETLSNNFTETTQLNDKHKDCIGKQLAVSHIEGNKNQSIMKEVVIKQKTIRTETKKTKEIEKQDEETKHKKIYMAGNDDDEDMKRQQLYTTKENANKKQKSYSTRLTNTNNIKKNKNAEIKKQDSFYQLMRKLIKENNVDKIQKGEKYTKVKKNEKVPVTGDLPIIKTTIKAKVKREDSGSTVECNGTSDHPVPEIIIGNNILQYDSRDKENSEMKTPLFKISADSTTPILEIYESVVKDKSITKEPEQVDMGVIFYKLSDRKFIENGWTQLPKTKIMRR</sequence>
<reference evidence="1" key="1">
    <citation type="submission" date="2022-03" db="EMBL/GenBank/DDBJ databases">
        <authorList>
            <person name="Lindestad O."/>
        </authorList>
    </citation>
    <scope>NUCLEOTIDE SEQUENCE</scope>
</reference>
<accession>A0A8S4QSK7</accession>
<proteinExistence type="predicted"/>
<feature type="non-terminal residue" evidence="1">
    <location>
        <position position="1"/>
    </location>
</feature>
<dbReference type="OrthoDB" id="331263at2759"/>
<keyword evidence="2" id="KW-1185">Reference proteome</keyword>
<evidence type="ECO:0000313" key="2">
    <source>
        <dbReference type="Proteomes" id="UP000838756"/>
    </source>
</evidence>
<dbReference type="EMBL" id="CAKXAJ010018137">
    <property type="protein sequence ID" value="CAH2217471.1"/>
    <property type="molecule type" value="Genomic_DNA"/>
</dbReference>
<evidence type="ECO:0000313" key="1">
    <source>
        <dbReference type="EMBL" id="CAH2217471.1"/>
    </source>
</evidence>
<dbReference type="Proteomes" id="UP000838756">
    <property type="component" value="Unassembled WGS sequence"/>
</dbReference>
<name>A0A8S4QSK7_9NEOP</name>
<organism evidence="1 2">
    <name type="scientific">Pararge aegeria aegeria</name>
    <dbReference type="NCBI Taxonomy" id="348720"/>
    <lineage>
        <taxon>Eukaryota</taxon>
        <taxon>Metazoa</taxon>
        <taxon>Ecdysozoa</taxon>
        <taxon>Arthropoda</taxon>
        <taxon>Hexapoda</taxon>
        <taxon>Insecta</taxon>
        <taxon>Pterygota</taxon>
        <taxon>Neoptera</taxon>
        <taxon>Endopterygota</taxon>
        <taxon>Lepidoptera</taxon>
        <taxon>Glossata</taxon>
        <taxon>Ditrysia</taxon>
        <taxon>Papilionoidea</taxon>
        <taxon>Nymphalidae</taxon>
        <taxon>Satyrinae</taxon>
        <taxon>Satyrini</taxon>
        <taxon>Parargina</taxon>
        <taxon>Pararge</taxon>
    </lineage>
</organism>
<protein>
    <submittedName>
        <fullName evidence="1">Jg27750 protein</fullName>
    </submittedName>
</protein>
<comment type="caution">
    <text evidence="1">The sequence shown here is derived from an EMBL/GenBank/DDBJ whole genome shotgun (WGS) entry which is preliminary data.</text>
</comment>
<dbReference type="AlphaFoldDB" id="A0A8S4QSK7"/>